<keyword evidence="2" id="KW-0436">Ligase</keyword>
<keyword evidence="4" id="KW-0547">Nucleotide-binding</keyword>
<accession>A0A484HLN8</accession>
<dbReference type="SUPFAM" id="SSF52440">
    <property type="entry name" value="PreATP-grasp domain"/>
    <property type="match status" value="1"/>
</dbReference>
<dbReference type="InterPro" id="IPR011095">
    <property type="entry name" value="Dala_Dala_lig_C"/>
</dbReference>
<dbReference type="GO" id="GO:0046872">
    <property type="term" value="F:metal ion binding"/>
    <property type="evidence" value="ECO:0007669"/>
    <property type="project" value="InterPro"/>
</dbReference>
<dbReference type="SUPFAM" id="SSF56059">
    <property type="entry name" value="Glutathione synthetase ATP-binding domain-like"/>
    <property type="match status" value="1"/>
</dbReference>
<dbReference type="AlphaFoldDB" id="A0A484HLN8"/>
<dbReference type="GO" id="GO:0071555">
    <property type="term" value="P:cell wall organization"/>
    <property type="evidence" value="ECO:0007669"/>
    <property type="project" value="UniProtKB-KW"/>
</dbReference>
<dbReference type="InterPro" id="IPR011761">
    <property type="entry name" value="ATP-grasp"/>
</dbReference>
<comment type="similarity">
    <text evidence="1">Belongs to the D-alanine--D-alanine ligase family.</text>
</comment>
<dbReference type="Gene3D" id="3.30.70.360">
    <property type="match status" value="1"/>
</dbReference>
<name>A0A484HLN8_9BACT</name>
<keyword evidence="3" id="KW-0961">Cell wall biogenesis/degradation</keyword>
<dbReference type="Pfam" id="PF07478">
    <property type="entry name" value="Dala_Dala_lig_C"/>
    <property type="match status" value="1"/>
</dbReference>
<proteinExistence type="inferred from homology"/>
<reference evidence="6" key="1">
    <citation type="submission" date="2019-01" db="EMBL/GenBank/DDBJ databases">
        <authorList>
            <consortium name="Genoscope - CEA"/>
            <person name="William W."/>
        </authorList>
    </citation>
    <scope>NUCLEOTIDE SEQUENCE</scope>
    <source>
        <strain evidence="6">CR-1</strain>
    </source>
</reference>
<evidence type="ECO:0000256" key="4">
    <source>
        <dbReference type="PROSITE-ProRule" id="PRU00409"/>
    </source>
</evidence>
<evidence type="ECO:0000256" key="1">
    <source>
        <dbReference type="ARBA" id="ARBA00010871"/>
    </source>
</evidence>
<dbReference type="Gene3D" id="3.30.1490.20">
    <property type="entry name" value="ATP-grasp fold, A domain"/>
    <property type="match status" value="1"/>
</dbReference>
<dbReference type="GO" id="GO:0005524">
    <property type="term" value="F:ATP binding"/>
    <property type="evidence" value="ECO:0007669"/>
    <property type="project" value="UniProtKB-UniRule"/>
</dbReference>
<dbReference type="EMBL" id="CAACVI010000012">
    <property type="protein sequence ID" value="VEN73803.1"/>
    <property type="molecule type" value="Genomic_DNA"/>
</dbReference>
<dbReference type="Gene3D" id="3.30.470.20">
    <property type="entry name" value="ATP-grasp fold, B domain"/>
    <property type="match status" value="1"/>
</dbReference>
<dbReference type="PANTHER" id="PTHR23132">
    <property type="entry name" value="D-ALANINE--D-ALANINE LIGASE"/>
    <property type="match status" value="1"/>
</dbReference>
<dbReference type="SUPFAM" id="SSF53187">
    <property type="entry name" value="Zn-dependent exopeptidases"/>
    <property type="match status" value="1"/>
</dbReference>
<dbReference type="PANTHER" id="PTHR23132:SF23">
    <property type="entry name" value="D-ALANINE--D-ALANINE LIGASE B"/>
    <property type="match status" value="1"/>
</dbReference>
<evidence type="ECO:0000313" key="6">
    <source>
        <dbReference type="EMBL" id="VEN73803.1"/>
    </source>
</evidence>
<evidence type="ECO:0000256" key="2">
    <source>
        <dbReference type="ARBA" id="ARBA00022598"/>
    </source>
</evidence>
<dbReference type="PROSITE" id="PS50975">
    <property type="entry name" value="ATP_GRASP"/>
    <property type="match status" value="1"/>
</dbReference>
<dbReference type="InterPro" id="IPR013815">
    <property type="entry name" value="ATP_grasp_subdomain_1"/>
</dbReference>
<evidence type="ECO:0000256" key="3">
    <source>
        <dbReference type="ARBA" id="ARBA00023316"/>
    </source>
</evidence>
<sequence length="586" mass="66162">MGRLQCFCLLCQVSIHLRRTIIPNLEKFMPRVLKGELPGMAFNLSYGIQGHARYTHVPGILEMVGIPYMGSNPLAHSLALDKVVAKMIFRQNDLPTPDFSVLNEPGFDMPNLDFPLIVKPKNEAVSMGIRIVHDLKELKDAAGVIFDQFNQPVLVEQYIEGREINVGLLGNNPPEILPPCEITFGNQGPHIYTIEDKKGKSGRKIDWICPAPISRELTEKAHDIALRAFQALGCYDMARVDMRLDNNDNLYILEINSLPSLGEHGSYTIAANHVGLDFPALVNRMVEVASARYFGTPSPPDIRHNKKKPEEAIFSYVTQRRDLIEKALENWSSLSSRTSDPVGIQLAIKKLEKKMTEIKMKPAPQFCKSQLVHTWETKKGMADGTLLIVHCDVPLELEMPNQGFRREPEWLYGEGVGCSRAPMVVLEYALRALRHQRRLHKLPLGVLCYMDEGRDARYSEEIIRAAVSISKKVIVLRPGSSLNHIIVQRRGQRKCRLIVQGKARRLGKKDKQPEVLLWTMKKLDEISRLSSTKNKIAVSSTEIKTKSYPMLLPHHVSATLLLSYLDTKTGNETEISIREITGVRFK</sequence>
<gene>
    <name evidence="6" type="ORF">EPICR_20273</name>
</gene>
<keyword evidence="4" id="KW-0067">ATP-binding</keyword>
<evidence type="ECO:0000259" key="5">
    <source>
        <dbReference type="PROSITE" id="PS50975"/>
    </source>
</evidence>
<dbReference type="GO" id="GO:0008716">
    <property type="term" value="F:D-alanine-D-alanine ligase activity"/>
    <property type="evidence" value="ECO:0007669"/>
    <property type="project" value="InterPro"/>
</dbReference>
<feature type="domain" description="ATP-grasp" evidence="5">
    <location>
        <begin position="86"/>
        <end position="287"/>
    </location>
</feature>
<organism evidence="6">
    <name type="scientific">uncultured Desulfobacteraceae bacterium</name>
    <dbReference type="NCBI Taxonomy" id="218296"/>
    <lineage>
        <taxon>Bacteria</taxon>
        <taxon>Pseudomonadati</taxon>
        <taxon>Thermodesulfobacteriota</taxon>
        <taxon>Desulfobacteria</taxon>
        <taxon>Desulfobacterales</taxon>
        <taxon>Desulfobacteraceae</taxon>
        <taxon>environmental samples</taxon>
    </lineage>
</organism>
<dbReference type="Gene3D" id="3.40.630.10">
    <property type="entry name" value="Zn peptidases"/>
    <property type="match status" value="1"/>
</dbReference>
<dbReference type="InterPro" id="IPR016185">
    <property type="entry name" value="PreATP-grasp_dom_sf"/>
</dbReference>
<protein>
    <recommendedName>
        <fullName evidence="5">ATP-grasp domain-containing protein</fullName>
    </recommendedName>
</protein>